<accession>B9L6A0</accession>
<gene>
    <name evidence="1" type="ordered locus">NAMH_1498</name>
</gene>
<organism evidence="1 2">
    <name type="scientific">Nautilia profundicola (strain ATCC BAA-1463 / DSM 18972 / AmH)</name>
    <dbReference type="NCBI Taxonomy" id="598659"/>
    <lineage>
        <taxon>Bacteria</taxon>
        <taxon>Pseudomonadati</taxon>
        <taxon>Campylobacterota</taxon>
        <taxon>Epsilonproteobacteria</taxon>
        <taxon>Nautiliales</taxon>
        <taxon>Nautiliaceae</taxon>
        <taxon>Nautilia</taxon>
    </lineage>
</organism>
<dbReference type="HOGENOM" id="CLU_2634398_0_0_7"/>
<reference evidence="1 2" key="1">
    <citation type="journal article" date="2009" name="PLoS Genet.">
        <title>Adaptations to submarine hydrothermal environments exemplified by the genome of Nautilia profundicola.</title>
        <authorList>
            <person name="Campbell B.J."/>
            <person name="Smith J.L."/>
            <person name="Hanson T.E."/>
            <person name="Klotz M.G."/>
            <person name="Stein L.Y."/>
            <person name="Lee C.K."/>
            <person name="Wu D."/>
            <person name="Robinson J.M."/>
            <person name="Khouri H.M."/>
            <person name="Eisen J.A."/>
            <person name="Cary S.C."/>
        </authorList>
    </citation>
    <scope>NUCLEOTIDE SEQUENCE [LARGE SCALE GENOMIC DNA]</scope>
    <source>
        <strain evidence="2">ATCC BAA-1463 / DSM 18972 / AmH</strain>
    </source>
</reference>
<dbReference type="Proteomes" id="UP000000448">
    <property type="component" value="Chromosome"/>
</dbReference>
<keyword evidence="2" id="KW-1185">Reference proteome</keyword>
<sequence length="77" mass="9453">MSLIFRFIIYFANKYGEKQADELLGLLMREFPGKWEAEQYIKKHYKKEISEMEREHKKKVNQELERQLKEFLKGLEV</sequence>
<evidence type="ECO:0000313" key="1">
    <source>
        <dbReference type="EMBL" id="ACM93619.1"/>
    </source>
</evidence>
<evidence type="ECO:0000313" key="2">
    <source>
        <dbReference type="Proteomes" id="UP000000448"/>
    </source>
</evidence>
<name>B9L6A0_NAUPA</name>
<dbReference type="STRING" id="598659.NAMH_1498"/>
<dbReference type="AlphaFoldDB" id="B9L6A0"/>
<proteinExistence type="predicted"/>
<dbReference type="RefSeq" id="WP_015902671.1">
    <property type="nucleotide sequence ID" value="NC_012115.1"/>
</dbReference>
<protein>
    <submittedName>
        <fullName evidence="1">Uncharacterized protein</fullName>
    </submittedName>
</protein>
<dbReference type="KEGG" id="nam:NAMH_1498"/>
<dbReference type="EMBL" id="CP001279">
    <property type="protein sequence ID" value="ACM93619.1"/>
    <property type="molecule type" value="Genomic_DNA"/>
</dbReference>